<reference evidence="1 2" key="1">
    <citation type="submission" date="2021-06" db="EMBL/GenBank/DDBJ databases">
        <title>Caerostris darwini draft genome.</title>
        <authorList>
            <person name="Kono N."/>
            <person name="Arakawa K."/>
        </authorList>
    </citation>
    <scope>NUCLEOTIDE SEQUENCE [LARGE SCALE GENOMIC DNA]</scope>
</reference>
<dbReference type="EMBL" id="BPLQ01013514">
    <property type="protein sequence ID" value="GIY72739.1"/>
    <property type="molecule type" value="Genomic_DNA"/>
</dbReference>
<comment type="caution">
    <text evidence="1">The sequence shown here is derived from an EMBL/GenBank/DDBJ whole genome shotgun (WGS) entry which is preliminary data.</text>
</comment>
<protein>
    <submittedName>
        <fullName evidence="1">Uncharacterized protein</fullName>
    </submittedName>
</protein>
<gene>
    <name evidence="1" type="ORF">CDAR_53681</name>
</gene>
<dbReference type="Proteomes" id="UP001054837">
    <property type="component" value="Unassembled WGS sequence"/>
</dbReference>
<evidence type="ECO:0000313" key="2">
    <source>
        <dbReference type="Proteomes" id="UP001054837"/>
    </source>
</evidence>
<sequence length="116" mass="13545">MLQKLKAILAYSCCSESWKPLWYTSVILYQKLLRQSAPDQQPSWHKEEETDAVQIRSCHGTKFPTGFEVATMSVLNIQLKVVQYLYCGHSYHFLFTIKRVSSLLKVKIKDNSFSYF</sequence>
<name>A0AAV4VSZ8_9ARAC</name>
<organism evidence="1 2">
    <name type="scientific">Caerostris darwini</name>
    <dbReference type="NCBI Taxonomy" id="1538125"/>
    <lineage>
        <taxon>Eukaryota</taxon>
        <taxon>Metazoa</taxon>
        <taxon>Ecdysozoa</taxon>
        <taxon>Arthropoda</taxon>
        <taxon>Chelicerata</taxon>
        <taxon>Arachnida</taxon>
        <taxon>Araneae</taxon>
        <taxon>Araneomorphae</taxon>
        <taxon>Entelegynae</taxon>
        <taxon>Araneoidea</taxon>
        <taxon>Araneidae</taxon>
        <taxon>Caerostris</taxon>
    </lineage>
</organism>
<accession>A0AAV4VSZ8</accession>
<proteinExistence type="predicted"/>
<dbReference type="AlphaFoldDB" id="A0AAV4VSZ8"/>
<keyword evidence="2" id="KW-1185">Reference proteome</keyword>
<evidence type="ECO:0000313" key="1">
    <source>
        <dbReference type="EMBL" id="GIY72739.1"/>
    </source>
</evidence>